<proteinExistence type="predicted"/>
<comment type="caution">
    <text evidence="1">The sequence shown here is derived from an EMBL/GenBank/DDBJ whole genome shotgun (WGS) entry which is preliminary data.</text>
</comment>
<evidence type="ECO:0000313" key="1">
    <source>
        <dbReference type="EMBL" id="KKM63538.1"/>
    </source>
</evidence>
<accession>A0A0F9J1T4</accession>
<gene>
    <name evidence="1" type="ORF">LCGC14_1510460</name>
</gene>
<protein>
    <submittedName>
        <fullName evidence="1">Uncharacterized protein</fullName>
    </submittedName>
</protein>
<name>A0A0F9J1T4_9ZZZZ</name>
<dbReference type="AlphaFoldDB" id="A0A0F9J1T4"/>
<sequence length="96" mass="10897">MVRCRAFDPTSEKEFWSQCTNKATHQLAEEEFCHEHYWKTMGSLLAFLDDGYIVVGLVLRKAHPSTKHGLARDGMRGVGIRKFFHHPGDTHSAGVL</sequence>
<organism evidence="1">
    <name type="scientific">marine sediment metagenome</name>
    <dbReference type="NCBI Taxonomy" id="412755"/>
    <lineage>
        <taxon>unclassified sequences</taxon>
        <taxon>metagenomes</taxon>
        <taxon>ecological metagenomes</taxon>
    </lineage>
</organism>
<reference evidence="1" key="1">
    <citation type="journal article" date="2015" name="Nature">
        <title>Complex archaea that bridge the gap between prokaryotes and eukaryotes.</title>
        <authorList>
            <person name="Spang A."/>
            <person name="Saw J.H."/>
            <person name="Jorgensen S.L."/>
            <person name="Zaremba-Niedzwiedzka K."/>
            <person name="Martijn J."/>
            <person name="Lind A.E."/>
            <person name="van Eijk R."/>
            <person name="Schleper C."/>
            <person name="Guy L."/>
            <person name="Ettema T.J."/>
        </authorList>
    </citation>
    <scope>NUCLEOTIDE SEQUENCE</scope>
</reference>
<dbReference type="EMBL" id="LAZR01011079">
    <property type="protein sequence ID" value="KKM63538.1"/>
    <property type="molecule type" value="Genomic_DNA"/>
</dbReference>